<gene>
    <name evidence="1" type="ORF">HYQ45_006667</name>
</gene>
<name>A0A8I2ZP38_VERLO</name>
<evidence type="ECO:0000313" key="1">
    <source>
        <dbReference type="EMBL" id="KAG7135587.1"/>
    </source>
</evidence>
<proteinExistence type="predicted"/>
<sequence>MTLRPWCEAQTNEYCQKITIQEFRLNVTLRSRLLTYNRVLILLSSSSRYPSAVRPVSSTHKFRLLSEVYPQ</sequence>
<protein>
    <submittedName>
        <fullName evidence="1">Uncharacterized protein</fullName>
    </submittedName>
</protein>
<reference evidence="1" key="1">
    <citation type="journal article" date="2021" name="Mol. Plant Pathol.">
        <title>A 20-kb lineage-specific genomic region tames virulence in pathogenic amphidiploid Verticillium longisporum.</title>
        <authorList>
            <person name="Harting R."/>
            <person name="Starke J."/>
            <person name="Kusch H."/>
            <person name="Poggeler S."/>
            <person name="Maurus I."/>
            <person name="Schluter R."/>
            <person name="Landesfeind M."/>
            <person name="Bulla I."/>
            <person name="Nowrousian M."/>
            <person name="de Jonge R."/>
            <person name="Stahlhut G."/>
            <person name="Hoff K.J."/>
            <person name="Asshauer K.P."/>
            <person name="Thurmer A."/>
            <person name="Stanke M."/>
            <person name="Daniel R."/>
            <person name="Morgenstern B."/>
            <person name="Thomma B.P.H.J."/>
            <person name="Kronstad J.W."/>
            <person name="Braus-Stromeyer S.A."/>
            <person name="Braus G.H."/>
        </authorList>
    </citation>
    <scope>NUCLEOTIDE SEQUENCE</scope>
    <source>
        <strain evidence="1">Vl32</strain>
    </source>
</reference>
<dbReference type="AlphaFoldDB" id="A0A8I2ZP38"/>
<accession>A0A8I2ZP38</accession>
<dbReference type="EMBL" id="JAEMWZ010000119">
    <property type="protein sequence ID" value="KAG7135587.1"/>
    <property type="molecule type" value="Genomic_DNA"/>
</dbReference>
<evidence type="ECO:0000313" key="2">
    <source>
        <dbReference type="Proteomes" id="UP000689129"/>
    </source>
</evidence>
<comment type="caution">
    <text evidence="1">The sequence shown here is derived from an EMBL/GenBank/DDBJ whole genome shotgun (WGS) entry which is preliminary data.</text>
</comment>
<organism evidence="1 2">
    <name type="scientific">Verticillium longisporum</name>
    <name type="common">Verticillium dahliae var. longisporum</name>
    <dbReference type="NCBI Taxonomy" id="100787"/>
    <lineage>
        <taxon>Eukaryota</taxon>
        <taxon>Fungi</taxon>
        <taxon>Dikarya</taxon>
        <taxon>Ascomycota</taxon>
        <taxon>Pezizomycotina</taxon>
        <taxon>Sordariomycetes</taxon>
        <taxon>Hypocreomycetidae</taxon>
        <taxon>Glomerellales</taxon>
        <taxon>Plectosphaerellaceae</taxon>
        <taxon>Verticillium</taxon>
    </lineage>
</organism>
<dbReference type="Proteomes" id="UP000689129">
    <property type="component" value="Unassembled WGS sequence"/>
</dbReference>